<organism evidence="2">
    <name type="scientific">bioreactor metagenome</name>
    <dbReference type="NCBI Taxonomy" id="1076179"/>
    <lineage>
        <taxon>unclassified sequences</taxon>
        <taxon>metagenomes</taxon>
        <taxon>ecological metagenomes</taxon>
    </lineage>
</organism>
<dbReference type="NCBIfam" id="TIGR04183">
    <property type="entry name" value="Por_Secre_tail"/>
    <property type="match status" value="1"/>
</dbReference>
<name>A0A644TB53_9ZZZZ</name>
<dbReference type="AlphaFoldDB" id="A0A644TB53"/>
<dbReference type="Pfam" id="PF18962">
    <property type="entry name" value="Por_Secre_tail"/>
    <property type="match status" value="1"/>
</dbReference>
<dbReference type="InterPro" id="IPR026444">
    <property type="entry name" value="Secre_tail"/>
</dbReference>
<proteinExistence type="predicted"/>
<comment type="caution">
    <text evidence="2">The sequence shown here is derived from an EMBL/GenBank/DDBJ whole genome shotgun (WGS) entry which is preliminary data.</text>
</comment>
<sequence>MKKILLSLIIGTFILSVGNAQSLVIKDKTGVDVTGQVLEHYCAPGAGFVSLGLDVFNVSSADKNVKVRKYDLLLADSTASNICWASCYPDFVMETPEPLLIEAGSFVTNFTGDLSYRSIQGLSSVKFVFFDMDNQNDSSFVTINFIVGTLGIDNAASLKSATVSNAYPNPAVSVANIEYKLPAGVRNASIKVNNLLGNAIQEITLSNAEGKVTIDVANLSNGVYFYSLIVDNSAIATRKFIVKR</sequence>
<protein>
    <recommendedName>
        <fullName evidence="1">Secretion system C-terminal sorting domain-containing protein</fullName>
    </recommendedName>
</protein>
<evidence type="ECO:0000259" key="1">
    <source>
        <dbReference type="Pfam" id="PF18962"/>
    </source>
</evidence>
<gene>
    <name evidence="2" type="ORF">SDC9_08731</name>
</gene>
<evidence type="ECO:0000313" key="2">
    <source>
        <dbReference type="EMBL" id="MPL63111.1"/>
    </source>
</evidence>
<dbReference type="EMBL" id="VSSQ01000020">
    <property type="protein sequence ID" value="MPL63111.1"/>
    <property type="molecule type" value="Genomic_DNA"/>
</dbReference>
<accession>A0A644TB53</accession>
<feature type="domain" description="Secretion system C-terminal sorting" evidence="1">
    <location>
        <begin position="167"/>
        <end position="242"/>
    </location>
</feature>
<reference evidence="2" key="1">
    <citation type="submission" date="2019-08" db="EMBL/GenBank/DDBJ databases">
        <authorList>
            <person name="Kucharzyk K."/>
            <person name="Murdoch R.W."/>
            <person name="Higgins S."/>
            <person name="Loffler F."/>
        </authorList>
    </citation>
    <scope>NUCLEOTIDE SEQUENCE</scope>
</reference>